<reference evidence="2" key="1">
    <citation type="submission" date="2016-11" db="EMBL/GenBank/DDBJ databases">
        <authorList>
            <person name="Shukria A."/>
            <person name="Stevens D.C."/>
        </authorList>
    </citation>
    <scope>NUCLEOTIDE SEQUENCE [LARGE SCALE GENOMIC DNA]</scope>
    <source>
        <strain evidence="2">Cbfe23</strain>
    </source>
</reference>
<evidence type="ECO:0000313" key="2">
    <source>
        <dbReference type="Proteomes" id="UP000182229"/>
    </source>
</evidence>
<evidence type="ECO:0000313" key="1">
    <source>
        <dbReference type="EMBL" id="OJH34419.1"/>
    </source>
</evidence>
<reference evidence="1 2" key="2">
    <citation type="submission" date="2016-12" db="EMBL/GenBank/DDBJ databases">
        <title>Draft Genome Sequence of Cystobacter ferrugineus Strain Cbfe23.</title>
        <authorList>
            <person name="Akbar S."/>
            <person name="Dowd S.E."/>
            <person name="Stevens D.C."/>
        </authorList>
    </citation>
    <scope>NUCLEOTIDE SEQUENCE [LARGE SCALE GENOMIC DNA]</scope>
    <source>
        <strain evidence="1 2">Cbfe23</strain>
    </source>
</reference>
<proteinExistence type="predicted"/>
<dbReference type="OrthoDB" id="5522255at2"/>
<dbReference type="EMBL" id="MPIN01000019">
    <property type="protein sequence ID" value="OJH34419.1"/>
    <property type="molecule type" value="Genomic_DNA"/>
</dbReference>
<sequence>MSSLSSIADATKGAMGGLSAAQSQMLATAPAEMKPFLEAQMKMQKEQELNQLIAQLMKQMHEMGMSVLKNIGG</sequence>
<accession>A0A1L9AWN2</accession>
<organism evidence="1 2">
    <name type="scientific">Cystobacter ferrugineus</name>
    <dbReference type="NCBI Taxonomy" id="83449"/>
    <lineage>
        <taxon>Bacteria</taxon>
        <taxon>Pseudomonadati</taxon>
        <taxon>Myxococcota</taxon>
        <taxon>Myxococcia</taxon>
        <taxon>Myxococcales</taxon>
        <taxon>Cystobacterineae</taxon>
        <taxon>Archangiaceae</taxon>
        <taxon>Cystobacter</taxon>
    </lineage>
</organism>
<keyword evidence="2" id="KW-1185">Reference proteome</keyword>
<dbReference type="AlphaFoldDB" id="A0A1L9AWN2"/>
<dbReference type="RefSeq" id="WP_071904530.1">
    <property type="nucleotide sequence ID" value="NZ_MPIN01000019.1"/>
</dbReference>
<dbReference type="Proteomes" id="UP000182229">
    <property type="component" value="Unassembled WGS sequence"/>
</dbReference>
<name>A0A1L9AWN2_9BACT</name>
<gene>
    <name evidence="1" type="ORF">BON30_43630</name>
</gene>
<comment type="caution">
    <text evidence="1">The sequence shown here is derived from an EMBL/GenBank/DDBJ whole genome shotgun (WGS) entry which is preliminary data.</text>
</comment>
<protein>
    <submittedName>
        <fullName evidence="1">Uncharacterized protein</fullName>
    </submittedName>
</protein>